<reference evidence="1" key="2">
    <citation type="submission" date="2020-11" db="EMBL/GenBank/DDBJ databases">
        <authorList>
            <person name="McCartney M.A."/>
            <person name="Auch B."/>
            <person name="Kono T."/>
            <person name="Mallez S."/>
            <person name="Becker A."/>
            <person name="Gohl D.M."/>
            <person name="Silverstein K.A.T."/>
            <person name="Koren S."/>
            <person name="Bechman K.B."/>
            <person name="Herman A."/>
            <person name="Abrahante J.E."/>
            <person name="Garbe J."/>
        </authorList>
    </citation>
    <scope>NUCLEOTIDE SEQUENCE</scope>
    <source>
        <strain evidence="1">Duluth1</strain>
        <tissue evidence="1">Whole animal</tissue>
    </source>
</reference>
<gene>
    <name evidence="1" type="ORF">DPMN_070802</name>
</gene>
<proteinExistence type="predicted"/>
<comment type="caution">
    <text evidence="1">The sequence shown here is derived from an EMBL/GenBank/DDBJ whole genome shotgun (WGS) entry which is preliminary data.</text>
</comment>
<dbReference type="EMBL" id="JAIWYP010000014">
    <property type="protein sequence ID" value="KAH3711297.1"/>
    <property type="molecule type" value="Genomic_DNA"/>
</dbReference>
<organism evidence="1 2">
    <name type="scientific">Dreissena polymorpha</name>
    <name type="common">Zebra mussel</name>
    <name type="synonym">Mytilus polymorpha</name>
    <dbReference type="NCBI Taxonomy" id="45954"/>
    <lineage>
        <taxon>Eukaryota</taxon>
        <taxon>Metazoa</taxon>
        <taxon>Spiralia</taxon>
        <taxon>Lophotrochozoa</taxon>
        <taxon>Mollusca</taxon>
        <taxon>Bivalvia</taxon>
        <taxon>Autobranchia</taxon>
        <taxon>Heteroconchia</taxon>
        <taxon>Euheterodonta</taxon>
        <taxon>Imparidentia</taxon>
        <taxon>Neoheterodontei</taxon>
        <taxon>Myida</taxon>
        <taxon>Dreissenoidea</taxon>
        <taxon>Dreissenidae</taxon>
        <taxon>Dreissena</taxon>
    </lineage>
</organism>
<keyword evidence="2" id="KW-1185">Reference proteome</keyword>
<evidence type="ECO:0000313" key="2">
    <source>
        <dbReference type="Proteomes" id="UP000828390"/>
    </source>
</evidence>
<protein>
    <submittedName>
        <fullName evidence="1">Uncharacterized protein</fullName>
    </submittedName>
</protein>
<name>A0A9D3Z6L5_DREPO</name>
<evidence type="ECO:0000313" key="1">
    <source>
        <dbReference type="EMBL" id="KAH3711297.1"/>
    </source>
</evidence>
<dbReference type="AlphaFoldDB" id="A0A9D3Z6L5"/>
<accession>A0A9D3Z6L5</accession>
<reference evidence="1" key="1">
    <citation type="journal article" date="2019" name="bioRxiv">
        <title>The Genome of the Zebra Mussel, Dreissena polymorpha: A Resource for Invasive Species Research.</title>
        <authorList>
            <person name="McCartney M.A."/>
            <person name="Auch B."/>
            <person name="Kono T."/>
            <person name="Mallez S."/>
            <person name="Zhang Y."/>
            <person name="Obille A."/>
            <person name="Becker A."/>
            <person name="Abrahante J.E."/>
            <person name="Garbe J."/>
            <person name="Badalamenti J.P."/>
            <person name="Herman A."/>
            <person name="Mangelson H."/>
            <person name="Liachko I."/>
            <person name="Sullivan S."/>
            <person name="Sone E.D."/>
            <person name="Koren S."/>
            <person name="Silverstein K.A.T."/>
            <person name="Beckman K.B."/>
            <person name="Gohl D.M."/>
        </authorList>
    </citation>
    <scope>NUCLEOTIDE SEQUENCE</scope>
    <source>
        <strain evidence="1">Duluth1</strain>
        <tissue evidence="1">Whole animal</tissue>
    </source>
</reference>
<sequence>MNAGDFLPKKNYIAIRALGKNPGNGPNMGHSVVPFPMARITEIQKINILLGVGSQAMMPDARPSQAASIAPTLARLLHLNKKSIFTDLAGASFLNMRRRPFRDVLSPHMQGAKKKQPFLEATLGIDALLRCLQATFQPLYSRAWDRFLKEATLRRMIPCVKRAWDR</sequence>
<dbReference type="Proteomes" id="UP000828390">
    <property type="component" value="Unassembled WGS sequence"/>
</dbReference>